<dbReference type="InterPro" id="IPR011008">
    <property type="entry name" value="Dimeric_a/b-barrel"/>
</dbReference>
<feature type="domain" description="YCII-related" evidence="2">
    <location>
        <begin position="6"/>
        <end position="88"/>
    </location>
</feature>
<dbReference type="InterPro" id="IPR005545">
    <property type="entry name" value="YCII"/>
</dbReference>
<dbReference type="EMBL" id="BAABID010000008">
    <property type="protein sequence ID" value="GAA4726484.1"/>
    <property type="molecule type" value="Genomic_DNA"/>
</dbReference>
<sequence>MAVIAVTYTYADQPSRLDELRADHRAFLSRLHEAGAVVVSGPLPATPAYPAGALLLVDTVDADAALRLLDDDPFLRAGLVAERSAREWVPVIGTLGG</sequence>
<proteinExistence type="inferred from homology"/>
<dbReference type="Gene3D" id="3.30.70.1060">
    <property type="entry name" value="Dimeric alpha+beta barrel"/>
    <property type="match status" value="1"/>
</dbReference>
<organism evidence="3 4">
    <name type="scientific">Isoptericola chiayiensis</name>
    <dbReference type="NCBI Taxonomy" id="579446"/>
    <lineage>
        <taxon>Bacteria</taxon>
        <taxon>Bacillati</taxon>
        <taxon>Actinomycetota</taxon>
        <taxon>Actinomycetes</taxon>
        <taxon>Micrococcales</taxon>
        <taxon>Promicromonosporaceae</taxon>
        <taxon>Isoptericola</taxon>
    </lineage>
</organism>
<comment type="similarity">
    <text evidence="1">Belongs to the YciI family.</text>
</comment>
<name>A0ABP8YHE5_9MICO</name>
<dbReference type="Proteomes" id="UP001500956">
    <property type="component" value="Unassembled WGS sequence"/>
</dbReference>
<evidence type="ECO:0000256" key="1">
    <source>
        <dbReference type="ARBA" id="ARBA00007689"/>
    </source>
</evidence>
<evidence type="ECO:0000313" key="4">
    <source>
        <dbReference type="Proteomes" id="UP001500956"/>
    </source>
</evidence>
<dbReference type="Pfam" id="PF03795">
    <property type="entry name" value="YCII"/>
    <property type="match status" value="1"/>
</dbReference>
<accession>A0ABP8YHE5</accession>
<protein>
    <recommendedName>
        <fullName evidence="2">YCII-related domain-containing protein</fullName>
    </recommendedName>
</protein>
<gene>
    <name evidence="3" type="ORF">GCM10023216_16350</name>
</gene>
<dbReference type="RefSeq" id="WP_172150301.1">
    <property type="nucleotide sequence ID" value="NZ_BAABID010000008.1"/>
</dbReference>
<evidence type="ECO:0000259" key="2">
    <source>
        <dbReference type="Pfam" id="PF03795"/>
    </source>
</evidence>
<comment type="caution">
    <text evidence="3">The sequence shown here is derived from an EMBL/GenBank/DDBJ whole genome shotgun (WGS) entry which is preliminary data.</text>
</comment>
<keyword evidence="4" id="KW-1185">Reference proteome</keyword>
<reference evidence="4" key="1">
    <citation type="journal article" date="2019" name="Int. J. Syst. Evol. Microbiol.">
        <title>The Global Catalogue of Microorganisms (GCM) 10K type strain sequencing project: providing services to taxonomists for standard genome sequencing and annotation.</title>
        <authorList>
            <consortium name="The Broad Institute Genomics Platform"/>
            <consortium name="The Broad Institute Genome Sequencing Center for Infectious Disease"/>
            <person name="Wu L."/>
            <person name="Ma J."/>
        </authorList>
    </citation>
    <scope>NUCLEOTIDE SEQUENCE [LARGE SCALE GENOMIC DNA]</scope>
    <source>
        <strain evidence="4">JCM 18063</strain>
    </source>
</reference>
<dbReference type="SUPFAM" id="SSF54909">
    <property type="entry name" value="Dimeric alpha+beta barrel"/>
    <property type="match status" value="1"/>
</dbReference>
<evidence type="ECO:0000313" key="3">
    <source>
        <dbReference type="EMBL" id="GAA4726484.1"/>
    </source>
</evidence>